<dbReference type="PIRSF" id="PIRSF030218">
    <property type="entry name" value="Mannosyltr_MA4085_prd"/>
    <property type="match status" value="1"/>
</dbReference>
<dbReference type="Pfam" id="PF13231">
    <property type="entry name" value="PMT_2"/>
    <property type="match status" value="1"/>
</dbReference>
<accession>A0A7D5KF37</accession>
<dbReference type="NCBIfam" id="TIGR03663">
    <property type="entry name" value="flippase activity-associated protein Agl23"/>
    <property type="match status" value="1"/>
</dbReference>
<protein>
    <submittedName>
        <fullName evidence="3">TIGR03663 family protein</fullName>
    </submittedName>
</protein>
<feature type="domain" description="Glycosyltransferase RgtA/B/C/D-like" evidence="2">
    <location>
        <begin position="67"/>
        <end position="190"/>
    </location>
</feature>
<dbReference type="OrthoDB" id="313515at2157"/>
<dbReference type="RefSeq" id="WP_179170271.1">
    <property type="nucleotide sequence ID" value="NZ_CP058529.1"/>
</dbReference>
<evidence type="ECO:0000313" key="4">
    <source>
        <dbReference type="Proteomes" id="UP000509750"/>
    </source>
</evidence>
<evidence type="ECO:0000313" key="3">
    <source>
        <dbReference type="EMBL" id="QLG28697.1"/>
    </source>
</evidence>
<feature type="transmembrane region" description="Helical" evidence="1">
    <location>
        <begin position="114"/>
        <end position="132"/>
    </location>
</feature>
<keyword evidence="1" id="KW-1133">Transmembrane helix</keyword>
<name>A0A7D5KF37_9EURY</name>
<keyword evidence="4" id="KW-1185">Reference proteome</keyword>
<evidence type="ECO:0000256" key="1">
    <source>
        <dbReference type="SAM" id="Phobius"/>
    </source>
</evidence>
<feature type="transmembrane region" description="Helical" evidence="1">
    <location>
        <begin position="184"/>
        <end position="202"/>
    </location>
</feature>
<feature type="transmembrane region" description="Helical" evidence="1">
    <location>
        <begin position="87"/>
        <end position="107"/>
    </location>
</feature>
<feature type="transmembrane region" description="Helical" evidence="1">
    <location>
        <begin position="374"/>
        <end position="399"/>
    </location>
</feature>
<dbReference type="KEGG" id="halg:HUG10_14615"/>
<proteinExistence type="predicted"/>
<dbReference type="EMBL" id="CP058529">
    <property type="protein sequence ID" value="QLG28697.1"/>
    <property type="molecule type" value="Genomic_DNA"/>
</dbReference>
<sequence>MSDDGALPVAPYRLSVPRVVLAVTVLALLVRLVLLGDRVAHFDEARVAWWTMEYMRTGSFEYRYIIHGPFVQHVNTVAFALLGTTDFAARLVVAVIGGLLPLSALLFRERLGGVEVVALALFLAFNPVLLYYSRFFRSTVLVAGFAFVAFGLLVRWVDTRDAWYAHLAVVFVALGFTAKENMVVYLLCWLGAGGLVADTALFRRGDGRTGLDRLRAYRPESLDDLLDRHSPAHVAGHLALALLLFGFVILLFYAPRVGSGDGVGLYAALSNPAQLPTVVEATVDAIRGGFEYWFGHPSDPKCHKDNVIDGYLCFLDRAVTVLRNYALPLMGFAVFGFLAERYAAERPRSLVMFASYWGFVSVLGYPLGTDIFGGWIMVNALVPLAIPAAVGLGTVVRWGGDALASDDRVGVALVLVVLVSVAGMTAVTGVSSSYLHPTADDNELVQYAQPNQEMRPALEDMTRAAHADTTGPDVLVYGSYFVDGDSEAVRTPACIEWFDSLPLAWYLEKEEFAVVCETPETVETAAGNETRVPQSVGAEGTPPVVIARAEHREALGQRLGDGYRVHEFDMRTPGIETVMFVREN</sequence>
<evidence type="ECO:0000259" key="2">
    <source>
        <dbReference type="Pfam" id="PF13231"/>
    </source>
</evidence>
<keyword evidence="1" id="KW-0812">Transmembrane</keyword>
<feature type="transmembrane region" description="Helical" evidence="1">
    <location>
        <begin position="350"/>
        <end position="368"/>
    </location>
</feature>
<dbReference type="AlphaFoldDB" id="A0A7D5KF37"/>
<keyword evidence="1" id="KW-0472">Membrane</keyword>
<dbReference type="PANTHER" id="PTHR41710">
    <property type="entry name" value="GLYCOSYL TRANSFERASE, FAMILY 39"/>
    <property type="match status" value="1"/>
</dbReference>
<feature type="transmembrane region" description="Helical" evidence="1">
    <location>
        <begin position="234"/>
        <end position="254"/>
    </location>
</feature>
<gene>
    <name evidence="3" type="ORF">HUG10_14615</name>
</gene>
<dbReference type="Proteomes" id="UP000509750">
    <property type="component" value="Chromosome"/>
</dbReference>
<dbReference type="GeneID" id="56030090"/>
<dbReference type="InterPro" id="IPR038731">
    <property type="entry name" value="RgtA/B/C-like"/>
</dbReference>
<feature type="transmembrane region" description="Helical" evidence="1">
    <location>
        <begin position="20"/>
        <end position="40"/>
    </location>
</feature>
<dbReference type="InterPro" id="IPR016950">
    <property type="entry name" value="Manno-Trfase_MA4085_prd"/>
</dbReference>
<dbReference type="PANTHER" id="PTHR41710:SF2">
    <property type="entry name" value="GLYCOSYL TRANSFERASE FAMILY 39_83 DOMAIN-CONTAINING PROTEIN"/>
    <property type="match status" value="1"/>
</dbReference>
<feature type="transmembrane region" description="Helical" evidence="1">
    <location>
        <begin position="411"/>
        <end position="435"/>
    </location>
</feature>
<dbReference type="InterPro" id="IPR019962">
    <property type="entry name" value="CHP03663"/>
</dbReference>
<feature type="transmembrane region" description="Helical" evidence="1">
    <location>
        <begin position="138"/>
        <end position="157"/>
    </location>
</feature>
<reference evidence="3 4" key="1">
    <citation type="submission" date="2020-07" db="EMBL/GenBank/DDBJ databases">
        <title>Gai3-2, isolated from salt lake.</title>
        <authorList>
            <person name="Cui H."/>
            <person name="Shi X."/>
        </authorList>
    </citation>
    <scope>NUCLEOTIDE SEQUENCE [LARGE SCALE GENOMIC DNA]</scope>
    <source>
        <strain evidence="3 4">Gai3-2</strain>
    </source>
</reference>
<organism evidence="3 4">
    <name type="scientific">Halorarum halophilum</name>
    <dbReference type="NCBI Taxonomy" id="2743090"/>
    <lineage>
        <taxon>Archaea</taxon>
        <taxon>Methanobacteriati</taxon>
        <taxon>Methanobacteriota</taxon>
        <taxon>Stenosarchaea group</taxon>
        <taxon>Halobacteria</taxon>
        <taxon>Halobacteriales</taxon>
        <taxon>Haloferacaceae</taxon>
        <taxon>Halorarum</taxon>
    </lineage>
</organism>
<feature type="transmembrane region" description="Helical" evidence="1">
    <location>
        <begin position="162"/>
        <end position="178"/>
    </location>
</feature>